<reference evidence="2 3" key="1">
    <citation type="submission" date="2019-12" db="EMBL/GenBank/DDBJ databases">
        <title>Draft genome sequences Bradyrhizobium cajani AMBPC1010, Bradyrhizobium pachyrhizi AMBPC1040 and Bradyrhizobium yuanmingense ALSPC3051, three plant growth promoting strains isolated from nodules of Cajanus cajan L. in Dominican Republic.</title>
        <authorList>
            <person name="Flores-Felix J.D."/>
            <person name="Araujo J."/>
            <person name="Diaz-Alcantara C."/>
            <person name="Gonzalez-Andres F."/>
            <person name="Velazquez E."/>
        </authorList>
    </citation>
    <scope>NUCLEOTIDE SEQUENCE [LARGE SCALE GENOMIC DNA]</scope>
    <source>
        <strain evidence="2 3">1040</strain>
    </source>
</reference>
<accession>A0A844SU89</accession>
<dbReference type="InterPro" id="IPR007936">
    <property type="entry name" value="VapE-like_dom"/>
</dbReference>
<gene>
    <name evidence="2" type="ORF">GPL21_32700</name>
</gene>
<dbReference type="Proteomes" id="UP000436468">
    <property type="component" value="Unassembled WGS sequence"/>
</dbReference>
<comment type="caution">
    <text evidence="2">The sequence shown here is derived from an EMBL/GenBank/DDBJ whole genome shotgun (WGS) entry which is preliminary data.</text>
</comment>
<dbReference type="Pfam" id="PF05272">
    <property type="entry name" value="VapE-like_dom"/>
    <property type="match status" value="1"/>
</dbReference>
<dbReference type="EMBL" id="WQNF01000035">
    <property type="protein sequence ID" value="MVT69847.1"/>
    <property type="molecule type" value="Genomic_DNA"/>
</dbReference>
<dbReference type="PANTHER" id="PTHR34985">
    <property type="entry name" value="SLR0554 PROTEIN"/>
    <property type="match status" value="1"/>
</dbReference>
<protein>
    <submittedName>
        <fullName evidence="2">Virulence-associated E family protein</fullName>
    </submittedName>
</protein>
<feature type="domain" description="Virulence-associated protein E-like" evidence="1">
    <location>
        <begin position="117"/>
        <end position="328"/>
    </location>
</feature>
<evidence type="ECO:0000313" key="2">
    <source>
        <dbReference type="EMBL" id="MVT69847.1"/>
    </source>
</evidence>
<proteinExistence type="predicted"/>
<dbReference type="PANTHER" id="PTHR34985:SF1">
    <property type="entry name" value="SLR0554 PROTEIN"/>
    <property type="match status" value="1"/>
</dbReference>
<evidence type="ECO:0000313" key="3">
    <source>
        <dbReference type="Proteomes" id="UP000436468"/>
    </source>
</evidence>
<dbReference type="InterPro" id="IPR027417">
    <property type="entry name" value="P-loop_NTPase"/>
</dbReference>
<name>A0A844SU89_9BRAD</name>
<keyword evidence="3" id="KW-1185">Reference proteome</keyword>
<sequence>MNVAAFPVVVDSWLAQCISENGRPLAIVTNALVGLRRDPGIRDAFAYDQMQRCVLIMHEVGKPTAPFEVRPITDEDVTCVTEHLQRAGLKRISRDIVREAVNQRAQENAFHPLRNWLSRLVWDGQKRINVWLTTRLGADLNPYTQAIGKMFLVSLIARVFEPGCKADHMIVLEGPQGAMKSTACAVLGGEYYSDNLPEVGEGKDVSQHLRGKWLIEIGEMHAMNRAESAQLKAFITRQVERYRPSYGRYEVTEPRQCIFIGSTNKETYLRDETGGRRFWPVKVGKIDIDSLIEDREQLFAEAVHAYHEGEPWWPDRDFERQHIAPEQAARYEADEAWEAAIGEYLVTTSRTTIGDVAREALHSETQRVGTAEQRRIAAAMERLGWKRERADGKTDWQGKRWWVKA</sequence>
<organism evidence="2 3">
    <name type="scientific">Bradyrhizobium pachyrhizi</name>
    <dbReference type="NCBI Taxonomy" id="280333"/>
    <lineage>
        <taxon>Bacteria</taxon>
        <taxon>Pseudomonadati</taxon>
        <taxon>Pseudomonadota</taxon>
        <taxon>Alphaproteobacteria</taxon>
        <taxon>Hyphomicrobiales</taxon>
        <taxon>Nitrobacteraceae</taxon>
        <taxon>Bradyrhizobium</taxon>
    </lineage>
</organism>
<dbReference type="AlphaFoldDB" id="A0A844SU89"/>
<dbReference type="SUPFAM" id="SSF52540">
    <property type="entry name" value="P-loop containing nucleoside triphosphate hydrolases"/>
    <property type="match status" value="1"/>
</dbReference>
<evidence type="ECO:0000259" key="1">
    <source>
        <dbReference type="Pfam" id="PF05272"/>
    </source>
</evidence>
<dbReference type="RefSeq" id="WP_347341472.1">
    <property type="nucleotide sequence ID" value="NZ_WQNF01000035.1"/>
</dbReference>